<dbReference type="CDD" id="cd02440">
    <property type="entry name" value="AdoMet_MTases"/>
    <property type="match status" value="1"/>
</dbReference>
<dbReference type="InterPro" id="IPR025714">
    <property type="entry name" value="Methyltranfer_dom"/>
</dbReference>
<dbReference type="Gene3D" id="3.40.50.150">
    <property type="entry name" value="Vaccinia Virus protein VP39"/>
    <property type="match status" value="1"/>
</dbReference>
<name>A0A6A5UP35_9PLEO</name>
<evidence type="ECO:0000259" key="1">
    <source>
        <dbReference type="Pfam" id="PF13847"/>
    </source>
</evidence>
<keyword evidence="3" id="KW-1185">Reference proteome</keyword>
<evidence type="ECO:0000313" key="2">
    <source>
        <dbReference type="EMBL" id="KAF1966605.1"/>
    </source>
</evidence>
<dbReference type="SUPFAM" id="SSF53335">
    <property type="entry name" value="S-adenosyl-L-methionine-dependent methyltransferases"/>
    <property type="match status" value="1"/>
</dbReference>
<dbReference type="AlphaFoldDB" id="A0A6A5UP35"/>
<accession>A0A6A5UP35</accession>
<dbReference type="InterPro" id="IPR029063">
    <property type="entry name" value="SAM-dependent_MTases_sf"/>
</dbReference>
<organism evidence="2 3">
    <name type="scientific">Bimuria novae-zelandiae CBS 107.79</name>
    <dbReference type="NCBI Taxonomy" id="1447943"/>
    <lineage>
        <taxon>Eukaryota</taxon>
        <taxon>Fungi</taxon>
        <taxon>Dikarya</taxon>
        <taxon>Ascomycota</taxon>
        <taxon>Pezizomycotina</taxon>
        <taxon>Dothideomycetes</taxon>
        <taxon>Pleosporomycetidae</taxon>
        <taxon>Pleosporales</taxon>
        <taxon>Massarineae</taxon>
        <taxon>Didymosphaeriaceae</taxon>
        <taxon>Bimuria</taxon>
    </lineage>
</organism>
<gene>
    <name evidence="2" type="ORF">BU23DRAFT_544034</name>
</gene>
<keyword evidence="2" id="KW-0489">Methyltransferase</keyword>
<feature type="domain" description="Methyltransferase" evidence="1">
    <location>
        <begin position="39"/>
        <end position="143"/>
    </location>
</feature>
<keyword evidence="2" id="KW-0808">Transferase</keyword>
<dbReference type="Pfam" id="PF13847">
    <property type="entry name" value="Methyltransf_31"/>
    <property type="match status" value="1"/>
</dbReference>
<dbReference type="PANTHER" id="PTHR45128">
    <property type="entry name" value="METHYLTRANSFERASE TYPE 11"/>
    <property type="match status" value="1"/>
</dbReference>
<reference evidence="2" key="1">
    <citation type="journal article" date="2020" name="Stud. Mycol.">
        <title>101 Dothideomycetes genomes: a test case for predicting lifestyles and emergence of pathogens.</title>
        <authorList>
            <person name="Haridas S."/>
            <person name="Albert R."/>
            <person name="Binder M."/>
            <person name="Bloem J."/>
            <person name="Labutti K."/>
            <person name="Salamov A."/>
            <person name="Andreopoulos B."/>
            <person name="Baker S."/>
            <person name="Barry K."/>
            <person name="Bills G."/>
            <person name="Bluhm B."/>
            <person name="Cannon C."/>
            <person name="Castanera R."/>
            <person name="Culley D."/>
            <person name="Daum C."/>
            <person name="Ezra D."/>
            <person name="Gonzalez J."/>
            <person name="Henrissat B."/>
            <person name="Kuo A."/>
            <person name="Liang C."/>
            <person name="Lipzen A."/>
            <person name="Lutzoni F."/>
            <person name="Magnuson J."/>
            <person name="Mondo S."/>
            <person name="Nolan M."/>
            <person name="Ohm R."/>
            <person name="Pangilinan J."/>
            <person name="Park H.-J."/>
            <person name="Ramirez L."/>
            <person name="Alfaro M."/>
            <person name="Sun H."/>
            <person name="Tritt A."/>
            <person name="Yoshinaga Y."/>
            <person name="Zwiers L.-H."/>
            <person name="Turgeon B."/>
            <person name="Goodwin S."/>
            <person name="Spatafora J."/>
            <person name="Crous P."/>
            <person name="Grigoriev I."/>
        </authorList>
    </citation>
    <scope>NUCLEOTIDE SEQUENCE</scope>
    <source>
        <strain evidence="2">CBS 107.79</strain>
    </source>
</reference>
<protein>
    <submittedName>
        <fullName evidence="2">S-adenosyl-L-methionine-dependent methyltransferase</fullName>
    </submittedName>
</protein>
<dbReference type="PANTHER" id="PTHR45128:SF1">
    <property type="entry name" value="S-ADENOSYLMETHIONINE-DEPENDENT METHYLTRANSFERASE RV2258C"/>
    <property type="match status" value="1"/>
</dbReference>
<evidence type="ECO:0000313" key="3">
    <source>
        <dbReference type="Proteomes" id="UP000800036"/>
    </source>
</evidence>
<dbReference type="GO" id="GO:0008168">
    <property type="term" value="F:methyltransferase activity"/>
    <property type="evidence" value="ECO:0007669"/>
    <property type="project" value="UniProtKB-KW"/>
</dbReference>
<dbReference type="Proteomes" id="UP000800036">
    <property type="component" value="Unassembled WGS sequence"/>
</dbReference>
<dbReference type="GO" id="GO:0032259">
    <property type="term" value="P:methylation"/>
    <property type="evidence" value="ECO:0007669"/>
    <property type="project" value="UniProtKB-KW"/>
</dbReference>
<sequence>MAEAGPQQLPAAQSVHHELRNAENSAAFLLDHLSERRNDSLRILDAGAGSGTITVSFAKAFPNAQVTGVDIRSDILPRARAVAETAGVKNIEFQQADLFKLPFDDASFDVTFCHQVLTHVKAPEAALREMLRVTKDEGTCVVAVREGDYDTEAIWPNLSGLVKFHGLAASVMEGGGGTTTAGRQLVSWALNAGVNRSQITASFSSWSYHTPTDKQIWAQGLITHIKRGPMHERGIGAGWTADDLDDMATAWEDWAAREDSSLSMLHGEIIVKK</sequence>
<dbReference type="OrthoDB" id="10017101at2759"/>
<dbReference type="InterPro" id="IPR053173">
    <property type="entry name" value="SAM-binding_MTase"/>
</dbReference>
<dbReference type="EMBL" id="ML976743">
    <property type="protein sequence ID" value="KAF1966605.1"/>
    <property type="molecule type" value="Genomic_DNA"/>
</dbReference>
<proteinExistence type="predicted"/>